<gene>
    <name evidence="1" type="ORF">DME_LOCUS5054</name>
</gene>
<reference evidence="4" key="1">
    <citation type="submission" date="2017-02" db="UniProtKB">
        <authorList>
            <consortium name="WormBaseParasite"/>
        </authorList>
    </citation>
    <scope>IDENTIFICATION</scope>
</reference>
<reference evidence="1 3" key="2">
    <citation type="submission" date="2018-11" db="EMBL/GenBank/DDBJ databases">
        <authorList>
            <consortium name="Pathogen Informatics"/>
        </authorList>
    </citation>
    <scope>NUCLEOTIDE SEQUENCE [LARGE SCALE GENOMIC DNA]</scope>
</reference>
<evidence type="ECO:0000313" key="3">
    <source>
        <dbReference type="Proteomes" id="UP000274756"/>
    </source>
</evidence>
<dbReference type="Proteomes" id="UP000038040">
    <property type="component" value="Unplaced"/>
</dbReference>
<proteinExistence type="predicted"/>
<evidence type="ECO:0000313" key="2">
    <source>
        <dbReference type="Proteomes" id="UP000038040"/>
    </source>
</evidence>
<dbReference type="AlphaFoldDB" id="A0A0N4U221"/>
<sequence length="110" mass="12631">MKHYVNTDRYSLFILDSEHEKLRAAIASRYGLSAIFIEFPKYLMDINVIHIGICHIGIYHIGICHIGIYHIGICHIGIYHIGIYHIGIYHIGIYHMSFSIHPHHSIASGH</sequence>
<evidence type="ECO:0000313" key="1">
    <source>
        <dbReference type="EMBL" id="VDN55081.1"/>
    </source>
</evidence>
<protein>
    <submittedName>
        <fullName evidence="1 4">Uncharacterized protein</fullName>
    </submittedName>
</protein>
<dbReference type="EMBL" id="UYYG01001151">
    <property type="protein sequence ID" value="VDN55081.1"/>
    <property type="molecule type" value="Genomic_DNA"/>
</dbReference>
<keyword evidence="3" id="KW-1185">Reference proteome</keyword>
<dbReference type="WBParaSite" id="DME_0000069401-mRNA-1">
    <property type="protein sequence ID" value="DME_0000069401-mRNA-1"/>
    <property type="gene ID" value="DME_0000069401"/>
</dbReference>
<dbReference type="Proteomes" id="UP000274756">
    <property type="component" value="Unassembled WGS sequence"/>
</dbReference>
<organism evidence="2 4">
    <name type="scientific">Dracunculus medinensis</name>
    <name type="common">Guinea worm</name>
    <dbReference type="NCBI Taxonomy" id="318479"/>
    <lineage>
        <taxon>Eukaryota</taxon>
        <taxon>Metazoa</taxon>
        <taxon>Ecdysozoa</taxon>
        <taxon>Nematoda</taxon>
        <taxon>Chromadorea</taxon>
        <taxon>Rhabditida</taxon>
        <taxon>Spirurina</taxon>
        <taxon>Dracunculoidea</taxon>
        <taxon>Dracunculidae</taxon>
        <taxon>Dracunculus</taxon>
    </lineage>
</organism>
<name>A0A0N4U221_DRAME</name>
<evidence type="ECO:0000313" key="4">
    <source>
        <dbReference type="WBParaSite" id="DME_0000069401-mRNA-1"/>
    </source>
</evidence>
<accession>A0A0N4U221</accession>